<evidence type="ECO:0000256" key="9">
    <source>
        <dbReference type="ARBA" id="ARBA00022989"/>
    </source>
</evidence>
<protein>
    <recommendedName>
        <fullName evidence="13">Mercuric transport protein, MerT</fullName>
    </recommendedName>
</protein>
<reference evidence="12" key="1">
    <citation type="submission" date="2018-06" db="EMBL/GenBank/DDBJ databases">
        <authorList>
            <person name="Zhirakovskaya E."/>
        </authorList>
    </citation>
    <scope>NUCLEOTIDE SEQUENCE</scope>
</reference>
<feature type="transmembrane region" description="Helical" evidence="11">
    <location>
        <begin position="44"/>
        <end position="65"/>
    </location>
</feature>
<feature type="transmembrane region" description="Helical" evidence="11">
    <location>
        <begin position="12"/>
        <end position="38"/>
    </location>
</feature>
<dbReference type="GO" id="GO:0005886">
    <property type="term" value="C:plasma membrane"/>
    <property type="evidence" value="ECO:0007669"/>
    <property type="project" value="UniProtKB-SubCell"/>
</dbReference>
<dbReference type="AlphaFoldDB" id="A0A3B0QTS3"/>
<dbReference type="Gene3D" id="1.10.287.910">
    <property type="entry name" value="bacterial mercury transporter, merf"/>
    <property type="match status" value="1"/>
</dbReference>
<proteinExistence type="predicted"/>
<evidence type="ECO:0000256" key="10">
    <source>
        <dbReference type="ARBA" id="ARBA00023136"/>
    </source>
</evidence>
<keyword evidence="7" id="KW-0479">Metal-binding</keyword>
<dbReference type="InterPro" id="IPR003457">
    <property type="entry name" value="Transprt_MerT"/>
</dbReference>
<sequence>MKDRYLTMGGIVTSILAAGCCIGPALFLAFGITGLGFLSSLEWFRPYFIAVTMALVVVAFYYSYGRGARCAEKDKCGLRTMRVKKFMFWVLVVFAVFGVSFPYVAGWLLA</sequence>
<keyword evidence="3" id="KW-0475">Mercuric resistance</keyword>
<dbReference type="PROSITE" id="PS51257">
    <property type="entry name" value="PROKAR_LIPOPROTEIN"/>
    <property type="match status" value="1"/>
</dbReference>
<feature type="transmembrane region" description="Helical" evidence="11">
    <location>
        <begin position="86"/>
        <end position="109"/>
    </location>
</feature>
<evidence type="ECO:0000256" key="8">
    <source>
        <dbReference type="ARBA" id="ARBA00022914"/>
    </source>
</evidence>
<dbReference type="GO" id="GO:0015097">
    <property type="term" value="F:mercury ion transmembrane transporter activity"/>
    <property type="evidence" value="ECO:0007669"/>
    <property type="project" value="InterPro"/>
</dbReference>
<keyword evidence="9 11" id="KW-1133">Transmembrane helix</keyword>
<keyword evidence="10 11" id="KW-0472">Membrane</keyword>
<gene>
    <name evidence="12" type="ORF">MNBD_DELTA01-174</name>
</gene>
<dbReference type="Pfam" id="PF02411">
    <property type="entry name" value="MerT"/>
    <property type="match status" value="1"/>
</dbReference>
<evidence type="ECO:0000256" key="3">
    <source>
        <dbReference type="ARBA" id="ARBA00022466"/>
    </source>
</evidence>
<evidence type="ECO:0000313" key="12">
    <source>
        <dbReference type="EMBL" id="VAV83117.1"/>
    </source>
</evidence>
<evidence type="ECO:0000256" key="11">
    <source>
        <dbReference type="SAM" id="Phobius"/>
    </source>
</evidence>
<evidence type="ECO:0000256" key="6">
    <source>
        <dbReference type="ARBA" id="ARBA00022692"/>
    </source>
</evidence>
<evidence type="ECO:0000256" key="7">
    <source>
        <dbReference type="ARBA" id="ARBA00022723"/>
    </source>
</evidence>
<keyword evidence="6 11" id="KW-0812">Transmembrane</keyword>
<comment type="subcellular location">
    <subcellularLocation>
        <location evidence="1">Cell inner membrane</location>
        <topology evidence="1">Multi-pass membrane protein</topology>
    </subcellularLocation>
</comment>
<evidence type="ECO:0000256" key="1">
    <source>
        <dbReference type="ARBA" id="ARBA00004429"/>
    </source>
</evidence>
<keyword evidence="2" id="KW-0813">Transport</keyword>
<keyword evidence="8" id="KW-0476">Mercury</keyword>
<accession>A0A3B0QTS3</accession>
<evidence type="ECO:0000256" key="5">
    <source>
        <dbReference type="ARBA" id="ARBA00022519"/>
    </source>
</evidence>
<evidence type="ECO:0000256" key="2">
    <source>
        <dbReference type="ARBA" id="ARBA00022448"/>
    </source>
</evidence>
<evidence type="ECO:0000256" key="4">
    <source>
        <dbReference type="ARBA" id="ARBA00022475"/>
    </source>
</evidence>
<dbReference type="EMBL" id="UOEA01000035">
    <property type="protein sequence ID" value="VAV83117.1"/>
    <property type="molecule type" value="Genomic_DNA"/>
</dbReference>
<evidence type="ECO:0008006" key="13">
    <source>
        <dbReference type="Google" id="ProtNLM"/>
    </source>
</evidence>
<name>A0A3B0QTS3_9ZZZZ</name>
<keyword evidence="4" id="KW-1003">Cell membrane</keyword>
<keyword evidence="5" id="KW-0997">Cell inner membrane</keyword>
<dbReference type="GO" id="GO:0046872">
    <property type="term" value="F:metal ion binding"/>
    <property type="evidence" value="ECO:0007669"/>
    <property type="project" value="UniProtKB-KW"/>
</dbReference>
<organism evidence="12">
    <name type="scientific">hydrothermal vent metagenome</name>
    <dbReference type="NCBI Taxonomy" id="652676"/>
    <lineage>
        <taxon>unclassified sequences</taxon>
        <taxon>metagenomes</taxon>
        <taxon>ecological metagenomes</taxon>
    </lineage>
</organism>